<accession>A0AAE1P7U7</accession>
<feature type="compositionally biased region" description="Basic and acidic residues" evidence="1">
    <location>
        <begin position="41"/>
        <end position="81"/>
    </location>
</feature>
<proteinExistence type="predicted"/>
<evidence type="ECO:0000256" key="1">
    <source>
        <dbReference type="SAM" id="MobiDB-lite"/>
    </source>
</evidence>
<evidence type="ECO:0000313" key="3">
    <source>
        <dbReference type="Proteomes" id="UP001292094"/>
    </source>
</evidence>
<dbReference type="AlphaFoldDB" id="A0AAE1P7U7"/>
<sequence length="81" mass="9245">MEEARPRKRGRYKRVVEGRGRKAPDPCEVIKNSSINSRPSGPEKRGCGEGEEETWREGEKKKKMENKSGRVEGDTRSGREN</sequence>
<name>A0AAE1P7U7_9EUCA</name>
<dbReference type="Proteomes" id="UP001292094">
    <property type="component" value="Unassembled WGS sequence"/>
</dbReference>
<evidence type="ECO:0000313" key="2">
    <source>
        <dbReference type="EMBL" id="KAK4303098.1"/>
    </source>
</evidence>
<comment type="caution">
    <text evidence="2">The sequence shown here is derived from an EMBL/GenBank/DDBJ whole genome shotgun (WGS) entry which is preliminary data.</text>
</comment>
<feature type="compositionally biased region" description="Basic and acidic residues" evidence="1">
    <location>
        <begin position="14"/>
        <end position="25"/>
    </location>
</feature>
<keyword evidence="3" id="KW-1185">Reference proteome</keyword>
<dbReference type="EMBL" id="JAWZYT010002616">
    <property type="protein sequence ID" value="KAK4303098.1"/>
    <property type="molecule type" value="Genomic_DNA"/>
</dbReference>
<organism evidence="2 3">
    <name type="scientific">Petrolisthes manimaculis</name>
    <dbReference type="NCBI Taxonomy" id="1843537"/>
    <lineage>
        <taxon>Eukaryota</taxon>
        <taxon>Metazoa</taxon>
        <taxon>Ecdysozoa</taxon>
        <taxon>Arthropoda</taxon>
        <taxon>Crustacea</taxon>
        <taxon>Multicrustacea</taxon>
        <taxon>Malacostraca</taxon>
        <taxon>Eumalacostraca</taxon>
        <taxon>Eucarida</taxon>
        <taxon>Decapoda</taxon>
        <taxon>Pleocyemata</taxon>
        <taxon>Anomura</taxon>
        <taxon>Galatheoidea</taxon>
        <taxon>Porcellanidae</taxon>
        <taxon>Petrolisthes</taxon>
    </lineage>
</organism>
<gene>
    <name evidence="2" type="ORF">Pmani_024865</name>
</gene>
<protein>
    <submittedName>
        <fullName evidence="2">Uncharacterized protein</fullName>
    </submittedName>
</protein>
<reference evidence="2" key="1">
    <citation type="submission" date="2023-11" db="EMBL/GenBank/DDBJ databases">
        <title>Genome assemblies of two species of porcelain crab, Petrolisthes cinctipes and Petrolisthes manimaculis (Anomura: Porcellanidae).</title>
        <authorList>
            <person name="Angst P."/>
        </authorList>
    </citation>
    <scope>NUCLEOTIDE SEQUENCE</scope>
    <source>
        <strain evidence="2">PB745_02</strain>
        <tissue evidence="2">Gill</tissue>
    </source>
</reference>
<feature type="compositionally biased region" description="Basic residues" evidence="1">
    <location>
        <begin position="1"/>
        <end position="13"/>
    </location>
</feature>
<feature type="region of interest" description="Disordered" evidence="1">
    <location>
        <begin position="1"/>
        <end position="81"/>
    </location>
</feature>